<dbReference type="SUPFAM" id="SSF49785">
    <property type="entry name" value="Galactose-binding domain-like"/>
    <property type="match status" value="4"/>
</dbReference>
<evidence type="ECO:0000259" key="3">
    <source>
        <dbReference type="Pfam" id="PF02018"/>
    </source>
</evidence>
<feature type="domain" description="CBM-cenC" evidence="3">
    <location>
        <begin position="529"/>
        <end position="653"/>
    </location>
</feature>
<dbReference type="InterPro" id="IPR003305">
    <property type="entry name" value="CenC_carb-bd"/>
</dbReference>
<proteinExistence type="predicted"/>
<comment type="caution">
    <text evidence="4">The sequence shown here is derived from an EMBL/GenBank/DDBJ whole genome shotgun (WGS) entry which is preliminary data.</text>
</comment>
<dbReference type="PROSITE" id="PS51257">
    <property type="entry name" value="PROKAR_LIPOPROTEIN"/>
    <property type="match status" value="1"/>
</dbReference>
<reference evidence="4" key="1">
    <citation type="submission" date="2022-09" db="EMBL/GenBank/DDBJ databases">
        <title>Novel Mycoplasma species identified in domestic and wild animals.</title>
        <authorList>
            <person name="Volokhov D.V."/>
            <person name="Furtak V.A."/>
            <person name="Zagorodnyaya T.A."/>
        </authorList>
    </citation>
    <scope>NUCLEOTIDE SEQUENCE</scope>
    <source>
        <strain evidence="4">Oakley</strain>
    </source>
</reference>
<name>A0ABT2Y845_9MOLU</name>
<accession>A0ABT2Y845</accession>
<dbReference type="Gene3D" id="2.60.120.260">
    <property type="entry name" value="Galactose-binding domain-like"/>
    <property type="match status" value="4"/>
</dbReference>
<evidence type="ECO:0000313" key="4">
    <source>
        <dbReference type="EMBL" id="MCV2232170.1"/>
    </source>
</evidence>
<organism evidence="4 5">
    <name type="scientific">Paracholeplasma manati</name>
    <dbReference type="NCBI Taxonomy" id="591373"/>
    <lineage>
        <taxon>Bacteria</taxon>
        <taxon>Bacillati</taxon>
        <taxon>Mycoplasmatota</taxon>
        <taxon>Mollicutes</taxon>
        <taxon>Acholeplasmatales</taxon>
        <taxon>Acholeplasmataceae</taxon>
        <taxon>Paracholeplasma</taxon>
    </lineage>
</organism>
<protein>
    <submittedName>
        <fullName evidence="4">Carbohydrate binding domain-containing protein</fullName>
    </submittedName>
</protein>
<evidence type="ECO:0000256" key="1">
    <source>
        <dbReference type="ARBA" id="ARBA00022801"/>
    </source>
</evidence>
<keyword evidence="1" id="KW-0378">Hydrolase</keyword>
<dbReference type="Pfam" id="PF02018">
    <property type="entry name" value="CBM_4_9"/>
    <property type="match status" value="3"/>
</dbReference>
<dbReference type="Proteomes" id="UP001177160">
    <property type="component" value="Unassembled WGS sequence"/>
</dbReference>
<evidence type="ECO:0000256" key="2">
    <source>
        <dbReference type="SAM" id="SignalP"/>
    </source>
</evidence>
<dbReference type="InterPro" id="IPR013783">
    <property type="entry name" value="Ig-like_fold"/>
</dbReference>
<feature type="domain" description="CBM-cenC" evidence="3">
    <location>
        <begin position="119"/>
        <end position="252"/>
    </location>
</feature>
<dbReference type="InterPro" id="IPR008979">
    <property type="entry name" value="Galactose-bd-like_sf"/>
</dbReference>
<dbReference type="EMBL" id="JAOVQM010000003">
    <property type="protein sequence ID" value="MCV2232170.1"/>
    <property type="molecule type" value="Genomic_DNA"/>
</dbReference>
<evidence type="ECO:0000313" key="5">
    <source>
        <dbReference type="Proteomes" id="UP001177160"/>
    </source>
</evidence>
<gene>
    <name evidence="4" type="ORF">N7548_04940</name>
</gene>
<dbReference type="Gene3D" id="2.60.40.10">
    <property type="entry name" value="Immunoglobulins"/>
    <property type="match status" value="2"/>
</dbReference>
<keyword evidence="2" id="KW-0732">Signal</keyword>
<sequence length="836" mass="90908">MKKTFMLLVLTVLSVVALVACQEEAKLTKITFTGVTDVTDIAYGTEFNVLTGVKAIGDDNKDYTDKITVQSVATISESGVLDTQAVGVAAVKYVVTVGNVTGEKWRYLTVLNPTAVEGEMLINGDFSGGTGGWTDPNVNYIADGAEMTISAEDGALKVEVVAGANVYTPRFGQMNVPFELNKTYQVSFRAKSSVEKTINLQVGELLTSSPWFTDFKPGQTENRLITTEWATYSYKFTHKLDNKRGGILFELGKLGNDQINATMWFDDIEITESTPDADTVAPTFSGLTAERSVLIGASFDPLAGVTAFDVVDGDVTDNIVVVIKDASQAVVTAVDTSVEGTFTLEYAIEDEAGNEATFTVTLSVLGMLFSETNVLKNGDFAAPINETTPEWTTWGQDWGNVAVFTGSIVDGAYQMDITNPGDAGTWSVQFVQKVDLVEGVTYRASFDVKSSVARDIDFVVTQDVTYYEHFKQAGIQLTTEFQTFQYVFTVDKTTDNTKFEFDLGATPNAAPSIITFDNIKLQEAVLDPLLVNTEFDALGWQGFYNDWEGSMASLSVVNGEFKYSLTKYTNGSAGYLLQLIYGTKLVLEPNTTYTFTFDAYASKDLTLNPFFTQGDAAGWNNIVTSGTVAITTTKATYTVTATTGEGVALPFELKFEFGTQFAPFESGDEYIMWDNLSFKKAEGPELLMNGSAQEVLQWTYDNSGGATGNMQLVDGKAVVTVETLGAAYQPHMYQMLSGLKAGNYMLKVVVSSSVARDLRVNFVVPAWGYSSIIPGGSHDFAVEVDTEKVVYVPFTVANDITDQVKFEFDFGTLGGELISLPGTFTISEILLYQVIA</sequence>
<feature type="signal peptide" evidence="2">
    <location>
        <begin position="1"/>
        <end position="25"/>
    </location>
</feature>
<keyword evidence="5" id="KW-1185">Reference proteome</keyword>
<feature type="chain" id="PRO_5045288111" evidence="2">
    <location>
        <begin position="26"/>
        <end position="836"/>
    </location>
</feature>
<feature type="domain" description="CBM-cenC" evidence="3">
    <location>
        <begin position="373"/>
        <end position="505"/>
    </location>
</feature>
<dbReference type="RefSeq" id="WP_263608351.1">
    <property type="nucleotide sequence ID" value="NZ_JAOVQM010000003.1"/>
</dbReference>